<dbReference type="Gene3D" id="3.30.420.10">
    <property type="entry name" value="Ribonuclease H-like superfamily/Ribonuclease H"/>
    <property type="match status" value="1"/>
</dbReference>
<reference evidence="1 2" key="1">
    <citation type="submission" date="2024-06" db="EMBL/GenBank/DDBJ databases">
        <title>A chromosome-level genome assembly of beet webworm, Loxostege sticticalis.</title>
        <authorList>
            <person name="Zhang Y."/>
        </authorList>
    </citation>
    <scope>NUCLEOTIDE SEQUENCE [LARGE SCALE GENOMIC DNA]</scope>
    <source>
        <strain evidence="1">AQ028</strain>
        <tissue evidence="1">Male pupae</tissue>
    </source>
</reference>
<proteinExistence type="predicted"/>
<evidence type="ECO:0000313" key="2">
    <source>
        <dbReference type="Proteomes" id="UP001549921"/>
    </source>
</evidence>
<comment type="caution">
    <text evidence="1">The sequence shown here is derived from an EMBL/GenBank/DDBJ whole genome shotgun (WGS) entry which is preliminary data.</text>
</comment>
<evidence type="ECO:0000313" key="1">
    <source>
        <dbReference type="EMBL" id="KAL0821940.1"/>
    </source>
</evidence>
<gene>
    <name evidence="1" type="ORF">ABMA28_005331</name>
</gene>
<evidence type="ECO:0008006" key="3">
    <source>
        <dbReference type="Google" id="ProtNLM"/>
    </source>
</evidence>
<sequence length="382" mass="45054">MLWHQYSAREYVNMVYCYGMAHGNASEALRLYGTEYPEAHQPRDPRVITRAVQRLLDNQPIVPVSETGRGSIRPAAEQAILEVMRQNPRLGVRTAARVLRRRRGHRARHVVSHSTVHKVLRRDRQRPYKIHRVQALIPGDSQRRMAYCRWLLRQDRGFVKNVIFTDESTFTNNGMWNRRNSHYWCSENPFETQETGFQTRWKHNVWAGIVGNQISGLVFLPARMDGAEYLRLINGFLTETLENMPLAQLRETWYQHDGAPPHIVRPVRERLTELFGDHWIGRYGPHAWPARSPDLTPLDFFLWGFVKDRVFDRPCQNSDEMRQKIIDVFDELKQRSVREGILERVHQNTLYRARVCLEMEGRQFEPHLIRLERPDLDDTDGE</sequence>
<accession>A0ABD0SQ19</accession>
<dbReference type="PANTHER" id="PTHR47326">
    <property type="entry name" value="TRANSPOSABLE ELEMENT TC3 TRANSPOSASE-LIKE PROTEIN"/>
    <property type="match status" value="1"/>
</dbReference>
<protein>
    <recommendedName>
        <fullName evidence="3">Transposase</fullName>
    </recommendedName>
</protein>
<organism evidence="1 2">
    <name type="scientific">Loxostege sticticalis</name>
    <name type="common">Beet webworm moth</name>
    <dbReference type="NCBI Taxonomy" id="481309"/>
    <lineage>
        <taxon>Eukaryota</taxon>
        <taxon>Metazoa</taxon>
        <taxon>Ecdysozoa</taxon>
        <taxon>Arthropoda</taxon>
        <taxon>Hexapoda</taxon>
        <taxon>Insecta</taxon>
        <taxon>Pterygota</taxon>
        <taxon>Neoptera</taxon>
        <taxon>Endopterygota</taxon>
        <taxon>Lepidoptera</taxon>
        <taxon>Glossata</taxon>
        <taxon>Ditrysia</taxon>
        <taxon>Pyraloidea</taxon>
        <taxon>Crambidae</taxon>
        <taxon>Pyraustinae</taxon>
        <taxon>Loxostege</taxon>
    </lineage>
</organism>
<dbReference type="Proteomes" id="UP001549921">
    <property type="component" value="Unassembled WGS sequence"/>
</dbReference>
<dbReference type="AlphaFoldDB" id="A0ABD0SQ19"/>
<dbReference type="InterPro" id="IPR036397">
    <property type="entry name" value="RNaseH_sf"/>
</dbReference>
<dbReference type="PANTHER" id="PTHR47326:SF1">
    <property type="entry name" value="HTH PSQ-TYPE DOMAIN-CONTAINING PROTEIN"/>
    <property type="match status" value="1"/>
</dbReference>
<dbReference type="EMBL" id="JBEDNZ010000017">
    <property type="protein sequence ID" value="KAL0821940.1"/>
    <property type="molecule type" value="Genomic_DNA"/>
</dbReference>
<name>A0ABD0SQ19_LOXSC</name>